<comment type="caution">
    <text evidence="1">The sequence shown here is derived from an EMBL/GenBank/DDBJ whole genome shotgun (WGS) entry which is preliminary data.</text>
</comment>
<name>A0A8S1ATI3_ARCPL</name>
<reference evidence="1 2" key="1">
    <citation type="submission" date="2020-04" db="EMBL/GenBank/DDBJ databases">
        <authorList>
            <person name="Wallbank WR R."/>
            <person name="Pardo Diaz C."/>
            <person name="Kozak K."/>
            <person name="Martin S."/>
            <person name="Jiggins C."/>
            <person name="Moest M."/>
            <person name="Warren A I."/>
            <person name="Byers J.R.P. K."/>
            <person name="Montejo-Kovacevich G."/>
            <person name="Yen C E."/>
        </authorList>
    </citation>
    <scope>NUCLEOTIDE SEQUENCE [LARGE SCALE GENOMIC DNA]</scope>
</reference>
<organism evidence="1 2">
    <name type="scientific">Arctia plantaginis</name>
    <name type="common">Wood tiger moth</name>
    <name type="synonym">Phalaena plantaginis</name>
    <dbReference type="NCBI Taxonomy" id="874455"/>
    <lineage>
        <taxon>Eukaryota</taxon>
        <taxon>Metazoa</taxon>
        <taxon>Ecdysozoa</taxon>
        <taxon>Arthropoda</taxon>
        <taxon>Hexapoda</taxon>
        <taxon>Insecta</taxon>
        <taxon>Pterygota</taxon>
        <taxon>Neoptera</taxon>
        <taxon>Endopterygota</taxon>
        <taxon>Lepidoptera</taxon>
        <taxon>Glossata</taxon>
        <taxon>Ditrysia</taxon>
        <taxon>Noctuoidea</taxon>
        <taxon>Erebidae</taxon>
        <taxon>Arctiinae</taxon>
        <taxon>Arctia</taxon>
    </lineage>
</organism>
<dbReference type="Proteomes" id="UP000494256">
    <property type="component" value="Unassembled WGS sequence"/>
</dbReference>
<proteinExistence type="predicted"/>
<gene>
    <name evidence="1" type="ORF">APLA_LOCUS12724</name>
</gene>
<dbReference type="EMBL" id="CADEBD010000344">
    <property type="protein sequence ID" value="CAB3249193.1"/>
    <property type="molecule type" value="Genomic_DNA"/>
</dbReference>
<accession>A0A8S1ATI3</accession>
<evidence type="ECO:0000313" key="1">
    <source>
        <dbReference type="EMBL" id="CAB3249193.1"/>
    </source>
</evidence>
<evidence type="ECO:0000313" key="2">
    <source>
        <dbReference type="Proteomes" id="UP000494256"/>
    </source>
</evidence>
<protein>
    <submittedName>
        <fullName evidence="1">Uncharacterized protein</fullName>
    </submittedName>
</protein>
<dbReference type="OrthoDB" id="10035579at2759"/>
<sequence>MLQNLLVKQVYGSSDGNCYGPLLTFTTLHLRKPTIILLSRILDITRFVIVGEEGHDNDTDSDYFIPKGAVTGDDVLDYIYARRSR</sequence>
<dbReference type="AlphaFoldDB" id="A0A8S1ATI3"/>